<dbReference type="Pfam" id="PF13522">
    <property type="entry name" value="GATase_6"/>
    <property type="match status" value="1"/>
</dbReference>
<keyword evidence="11" id="KW-1185">Reference proteome</keyword>
<evidence type="ECO:0000313" key="10">
    <source>
        <dbReference type="EMBL" id="BCZ17875.1"/>
    </source>
</evidence>
<evidence type="ECO:0000313" key="11">
    <source>
        <dbReference type="Proteomes" id="UP000826775"/>
    </source>
</evidence>
<proteinExistence type="predicted"/>
<dbReference type="PROSITE" id="PS51278">
    <property type="entry name" value="GATASE_TYPE_2"/>
    <property type="match status" value="1"/>
</dbReference>
<dbReference type="InterPro" id="IPR005855">
    <property type="entry name" value="GFAT"/>
</dbReference>
<feature type="domain" description="SIS" evidence="9">
    <location>
        <begin position="285"/>
        <end position="425"/>
    </location>
</feature>
<evidence type="ECO:0000256" key="4">
    <source>
        <dbReference type="ARBA" id="ARBA00022576"/>
    </source>
</evidence>
<evidence type="ECO:0000256" key="2">
    <source>
        <dbReference type="ARBA" id="ARBA00012916"/>
    </source>
</evidence>
<sequence length="608" mass="65961">MCGIVGYLGLDEKKELLLHGLEELEYRGYDSAGLAVLEANTTHLQPHLHLFKVSGKVQALQERTRNFKSTGLGVGIAHTRWATHGKPTEANAHPHAYHSCAIVHNGIIENFAPLKAQLQEKGHVFSSQTDSEVIAHLFEDALSQEPNISVATALNAFKNTIAKLEGAYAILLICEKLPTCIFYAKQGAPLLIAQGEGGVYLASAPSVLVGKASHMVRLADGAMGVLEANKPLKLESLGKLDEVPTDSQQGDKEGFKTFMEKEIYEQGKVLTLLGRLSPKGVALELPEGFLEGVRCLSISACGTSYHAGLVGKYLIESLAGLKVQVELASEYRYANPATQKGELFIAISQSGESADTLEALKLAKALGLKTLGICNTQSSSLGALTDAMLLTHAGLERSVASTKAFASQVLVLWLLALELAHLRGTLEPKEEQAHLQALSTSLETMQEALKAHAQIKDLSTQITQRDLKGYFFMGRGVFYPLVLEGALKLKEIAYVHAQGYASAEMKHGPIALADSTLLSTTLLPQNLLFAKNLSNVEELCARDSLIFALSPLEVAPATFYLRTPPYPHYMNEFFYMLVLLQLFALEMAQLKGLDVDKPRNLAKSVTVE</sequence>
<dbReference type="EMBL" id="AP024814">
    <property type="protein sequence ID" value="BCZ17875.1"/>
    <property type="molecule type" value="Genomic_DNA"/>
</dbReference>
<evidence type="ECO:0000259" key="9">
    <source>
        <dbReference type="PROSITE" id="PS51464"/>
    </source>
</evidence>
<dbReference type="Proteomes" id="UP000826775">
    <property type="component" value="Chromosome"/>
</dbReference>
<feature type="domain" description="Glutamine amidotransferase type-2" evidence="8">
    <location>
        <begin position="2"/>
        <end position="229"/>
    </location>
</feature>
<evidence type="ECO:0000256" key="6">
    <source>
        <dbReference type="ARBA" id="ARBA00022737"/>
    </source>
</evidence>
<evidence type="ECO:0000256" key="5">
    <source>
        <dbReference type="ARBA" id="ARBA00022679"/>
    </source>
</evidence>
<dbReference type="Gene3D" id="3.40.50.10490">
    <property type="entry name" value="Glucose-6-phosphate isomerase like protein, domain 1"/>
    <property type="match status" value="2"/>
</dbReference>
<dbReference type="PANTHER" id="PTHR10937">
    <property type="entry name" value="GLUCOSAMINE--FRUCTOSE-6-PHOSPHATE AMINOTRANSFERASE, ISOMERIZING"/>
    <property type="match status" value="1"/>
</dbReference>
<dbReference type="InterPro" id="IPR029055">
    <property type="entry name" value="Ntn_hydrolases_N"/>
</dbReference>
<dbReference type="CDD" id="cd05008">
    <property type="entry name" value="SIS_GlmS_GlmD_1"/>
    <property type="match status" value="1"/>
</dbReference>
<evidence type="ECO:0000256" key="3">
    <source>
        <dbReference type="ARBA" id="ARBA00016090"/>
    </source>
</evidence>
<keyword evidence="6" id="KW-0677">Repeat</keyword>
<dbReference type="InterPro" id="IPR047084">
    <property type="entry name" value="GFAT_N"/>
</dbReference>
<dbReference type="SUPFAM" id="SSF53697">
    <property type="entry name" value="SIS domain"/>
    <property type="match status" value="1"/>
</dbReference>
<dbReference type="NCBIfam" id="NF001484">
    <property type="entry name" value="PRK00331.1"/>
    <property type="match status" value="1"/>
</dbReference>
<dbReference type="InterPro" id="IPR017932">
    <property type="entry name" value="GATase_2_dom"/>
</dbReference>
<dbReference type="Pfam" id="PF01380">
    <property type="entry name" value="SIS"/>
    <property type="match status" value="1"/>
</dbReference>
<dbReference type="GO" id="GO:0008483">
    <property type="term" value="F:transaminase activity"/>
    <property type="evidence" value="ECO:0007669"/>
    <property type="project" value="UniProtKB-KW"/>
</dbReference>
<dbReference type="PANTHER" id="PTHR10937:SF0">
    <property type="entry name" value="GLUTAMINE--FRUCTOSE-6-PHOSPHATE TRANSAMINASE (ISOMERIZING)"/>
    <property type="match status" value="1"/>
</dbReference>
<dbReference type="InterPro" id="IPR001347">
    <property type="entry name" value="SIS_dom"/>
</dbReference>
<dbReference type="EC" id="2.6.1.16" evidence="2"/>
<organism evidence="10 11">
    <name type="scientific">Helicobacter gastrocanis</name>
    <dbReference type="NCBI Taxonomy" id="2849641"/>
    <lineage>
        <taxon>Bacteria</taxon>
        <taxon>Pseudomonadati</taxon>
        <taxon>Campylobacterota</taxon>
        <taxon>Epsilonproteobacteria</taxon>
        <taxon>Campylobacterales</taxon>
        <taxon>Helicobacteraceae</taxon>
        <taxon>Helicobacter</taxon>
    </lineage>
</organism>
<evidence type="ECO:0000259" key="8">
    <source>
        <dbReference type="PROSITE" id="PS51278"/>
    </source>
</evidence>
<accession>A0ABM7SB56</accession>
<reference evidence="10 11" key="1">
    <citation type="submission" date="2021-07" db="EMBL/GenBank/DDBJ databases">
        <title>Novel Helicobacter sp. Isolated from a dog.</title>
        <authorList>
            <person name="Rimbara E."/>
            <person name="Suzuki M."/>
        </authorList>
    </citation>
    <scope>NUCLEOTIDE SEQUENCE [LARGE SCALE GENOMIC DNA]</scope>
    <source>
        <strain evidence="11">NHP19-003</strain>
    </source>
</reference>
<evidence type="ECO:0000256" key="1">
    <source>
        <dbReference type="ARBA" id="ARBA00001031"/>
    </source>
</evidence>
<dbReference type="InterPro" id="IPR035490">
    <property type="entry name" value="GlmS/FrlB_SIS"/>
</dbReference>
<keyword evidence="4 10" id="KW-0032">Aminotransferase</keyword>
<keyword evidence="7" id="KW-0315">Glutamine amidotransferase</keyword>
<dbReference type="CDD" id="cd05009">
    <property type="entry name" value="SIS_GlmS_GlmD_2"/>
    <property type="match status" value="1"/>
</dbReference>
<dbReference type="InterPro" id="IPR046348">
    <property type="entry name" value="SIS_dom_sf"/>
</dbReference>
<evidence type="ECO:0000256" key="7">
    <source>
        <dbReference type="ARBA" id="ARBA00022962"/>
    </source>
</evidence>
<protein>
    <recommendedName>
        <fullName evidence="3">Glutamine--fructose-6-phosphate aminotransferase [isomerizing]</fullName>
        <ecNumber evidence="2">2.6.1.16</ecNumber>
    </recommendedName>
</protein>
<comment type="catalytic activity">
    <reaction evidence="1">
        <text>D-fructose 6-phosphate + L-glutamine = D-glucosamine 6-phosphate + L-glutamate</text>
        <dbReference type="Rhea" id="RHEA:13237"/>
        <dbReference type="ChEBI" id="CHEBI:29985"/>
        <dbReference type="ChEBI" id="CHEBI:58359"/>
        <dbReference type="ChEBI" id="CHEBI:58725"/>
        <dbReference type="ChEBI" id="CHEBI:61527"/>
        <dbReference type="EC" id="2.6.1.16"/>
    </reaction>
</comment>
<dbReference type="SUPFAM" id="SSF56235">
    <property type="entry name" value="N-terminal nucleophile aminohydrolases (Ntn hydrolases)"/>
    <property type="match status" value="1"/>
</dbReference>
<dbReference type="Gene3D" id="3.60.20.10">
    <property type="entry name" value="Glutamine Phosphoribosylpyrophosphate, subunit 1, domain 1"/>
    <property type="match status" value="1"/>
</dbReference>
<dbReference type="PROSITE" id="PS51464">
    <property type="entry name" value="SIS"/>
    <property type="match status" value="2"/>
</dbReference>
<feature type="domain" description="SIS" evidence="9">
    <location>
        <begin position="458"/>
        <end position="598"/>
    </location>
</feature>
<dbReference type="RefSeq" id="WP_221279158.1">
    <property type="nucleotide sequence ID" value="NZ_AP024814.1"/>
</dbReference>
<dbReference type="InterPro" id="IPR035466">
    <property type="entry name" value="GlmS/AgaS_SIS"/>
</dbReference>
<dbReference type="CDD" id="cd00714">
    <property type="entry name" value="GFAT"/>
    <property type="match status" value="1"/>
</dbReference>
<gene>
    <name evidence="10" type="primary">glmS</name>
    <name evidence="10" type="ORF">NHP190003_11570</name>
</gene>
<name>A0ABM7SB56_9HELI</name>
<keyword evidence="5" id="KW-0808">Transferase</keyword>
<dbReference type="NCBIfam" id="TIGR01135">
    <property type="entry name" value="glmS"/>
    <property type="match status" value="1"/>
</dbReference>